<dbReference type="InterPro" id="IPR036388">
    <property type="entry name" value="WH-like_DNA-bd_sf"/>
</dbReference>
<comment type="subcellular location">
    <subcellularLocation>
        <location evidence="1">Nucleus</location>
    </subcellularLocation>
</comment>
<gene>
    <name evidence="6" type="ORF">CHYS00102_LOCUS21830</name>
</gene>
<sequence>MATIKNSNKNQSSSEVRIDHTYHDYSKIPSNGIADAFAVVSCDLFPMKLQKLLSEPKYEHIVSWMPHGRCWKIHQKREFELLVLPILFGHCKNNSFLRQVNGWAFKRITRGPDKGSYYNEFFLRGLPHICRHMVRQKRSIRKKSDPENEPDFYEISRHFPLPELNQNHSKSNRILPDVNIPPLHDEITATYTHIAPSSIPSFSSNLKKTQETNLALATQNLNNINAILTLQKIYMMMSSLSSVQQALNSFK</sequence>
<evidence type="ECO:0000259" key="5">
    <source>
        <dbReference type="SMART" id="SM00415"/>
    </source>
</evidence>
<dbReference type="SUPFAM" id="SSF46785">
    <property type="entry name" value="Winged helix' DNA-binding domain"/>
    <property type="match status" value="1"/>
</dbReference>
<dbReference type="Gene3D" id="1.10.10.10">
    <property type="entry name" value="Winged helix-like DNA-binding domain superfamily/Winged helix DNA-binding domain"/>
    <property type="match status" value="1"/>
</dbReference>
<dbReference type="EMBL" id="HBFR01030029">
    <property type="protein sequence ID" value="CAD8894616.1"/>
    <property type="molecule type" value="Transcribed_RNA"/>
</dbReference>
<dbReference type="Pfam" id="PF00447">
    <property type="entry name" value="HSF_DNA-bind"/>
    <property type="match status" value="1"/>
</dbReference>
<evidence type="ECO:0000256" key="3">
    <source>
        <dbReference type="ARBA" id="ARBA00023242"/>
    </source>
</evidence>
<dbReference type="InterPro" id="IPR000232">
    <property type="entry name" value="HSF_DNA-bd"/>
</dbReference>
<dbReference type="PANTHER" id="PTHR10015">
    <property type="entry name" value="HEAT SHOCK TRANSCRIPTION FACTOR"/>
    <property type="match status" value="1"/>
</dbReference>
<keyword evidence="3" id="KW-0539">Nucleus</keyword>
<dbReference type="InterPro" id="IPR036390">
    <property type="entry name" value="WH_DNA-bd_sf"/>
</dbReference>
<dbReference type="PRINTS" id="PR00056">
    <property type="entry name" value="HSFDOMAIN"/>
</dbReference>
<dbReference type="GO" id="GO:0003700">
    <property type="term" value="F:DNA-binding transcription factor activity"/>
    <property type="evidence" value="ECO:0007669"/>
    <property type="project" value="InterPro"/>
</dbReference>
<reference evidence="6" key="1">
    <citation type="submission" date="2021-01" db="EMBL/GenBank/DDBJ databases">
        <authorList>
            <person name="Corre E."/>
            <person name="Pelletier E."/>
            <person name="Niang G."/>
            <person name="Scheremetjew M."/>
            <person name="Finn R."/>
            <person name="Kale V."/>
            <person name="Holt S."/>
            <person name="Cochrane G."/>
            <person name="Meng A."/>
            <person name="Brown T."/>
            <person name="Cohen L."/>
        </authorList>
    </citation>
    <scope>NUCLEOTIDE SEQUENCE</scope>
    <source>
        <strain evidence="6">308</strain>
    </source>
</reference>
<keyword evidence="2" id="KW-0238">DNA-binding</keyword>
<accession>A0A7S1FXI8</accession>
<name>A0A7S1FXI8_9STRA</name>
<comment type="similarity">
    <text evidence="4">Belongs to the HSF family.</text>
</comment>
<dbReference type="PANTHER" id="PTHR10015:SF206">
    <property type="entry name" value="HSF-TYPE DNA-BINDING DOMAIN-CONTAINING PROTEIN"/>
    <property type="match status" value="1"/>
</dbReference>
<organism evidence="6">
    <name type="scientific">Corethron hystrix</name>
    <dbReference type="NCBI Taxonomy" id="216773"/>
    <lineage>
        <taxon>Eukaryota</taxon>
        <taxon>Sar</taxon>
        <taxon>Stramenopiles</taxon>
        <taxon>Ochrophyta</taxon>
        <taxon>Bacillariophyta</taxon>
        <taxon>Coscinodiscophyceae</taxon>
        <taxon>Corethrophycidae</taxon>
        <taxon>Corethrales</taxon>
        <taxon>Corethraceae</taxon>
        <taxon>Corethron</taxon>
    </lineage>
</organism>
<dbReference type="GO" id="GO:0043565">
    <property type="term" value="F:sequence-specific DNA binding"/>
    <property type="evidence" value="ECO:0007669"/>
    <property type="project" value="InterPro"/>
</dbReference>
<feature type="domain" description="HSF-type DNA-binding" evidence="5">
    <location>
        <begin position="41"/>
        <end position="136"/>
    </location>
</feature>
<dbReference type="SMART" id="SM00415">
    <property type="entry name" value="HSF"/>
    <property type="match status" value="1"/>
</dbReference>
<evidence type="ECO:0000256" key="4">
    <source>
        <dbReference type="RuleBase" id="RU004020"/>
    </source>
</evidence>
<protein>
    <recommendedName>
        <fullName evidence="5">HSF-type DNA-binding domain-containing protein</fullName>
    </recommendedName>
</protein>
<proteinExistence type="inferred from homology"/>
<evidence type="ECO:0000256" key="2">
    <source>
        <dbReference type="ARBA" id="ARBA00023125"/>
    </source>
</evidence>
<evidence type="ECO:0000256" key="1">
    <source>
        <dbReference type="ARBA" id="ARBA00004123"/>
    </source>
</evidence>
<dbReference type="GO" id="GO:0005634">
    <property type="term" value="C:nucleus"/>
    <property type="evidence" value="ECO:0007669"/>
    <property type="project" value="UniProtKB-SubCell"/>
</dbReference>
<dbReference type="FunFam" id="1.10.10.10:FF:000479">
    <property type="entry name" value="Predicted protein"/>
    <property type="match status" value="1"/>
</dbReference>
<evidence type="ECO:0000313" key="6">
    <source>
        <dbReference type="EMBL" id="CAD8894616.1"/>
    </source>
</evidence>
<dbReference type="AlphaFoldDB" id="A0A7S1FXI8"/>